<dbReference type="RefSeq" id="WP_264849653.1">
    <property type="nucleotide sequence ID" value="NZ_BRXR01000001.1"/>
</dbReference>
<dbReference type="SFLD" id="SFLDG01129">
    <property type="entry name" value="C1.5:_HAD__Beta-PGM__Phosphata"/>
    <property type="match status" value="1"/>
</dbReference>
<proteinExistence type="predicted"/>
<organism evidence="1 2">
    <name type="scientific">Clostridium omnivorum</name>
    <dbReference type="NCBI Taxonomy" id="1604902"/>
    <lineage>
        <taxon>Bacteria</taxon>
        <taxon>Bacillati</taxon>
        <taxon>Bacillota</taxon>
        <taxon>Clostridia</taxon>
        <taxon>Eubacteriales</taxon>
        <taxon>Clostridiaceae</taxon>
        <taxon>Clostridium</taxon>
    </lineage>
</organism>
<gene>
    <name evidence="1" type="ORF">bsdE14_18030</name>
</gene>
<dbReference type="Gene3D" id="1.10.150.240">
    <property type="entry name" value="Putative phosphatase, domain 2"/>
    <property type="match status" value="1"/>
</dbReference>
<dbReference type="Gene3D" id="3.40.50.1000">
    <property type="entry name" value="HAD superfamily/HAD-like"/>
    <property type="match status" value="1"/>
</dbReference>
<dbReference type="InterPro" id="IPR023198">
    <property type="entry name" value="PGP-like_dom2"/>
</dbReference>
<dbReference type="SFLD" id="SFLDG01135">
    <property type="entry name" value="C1.5.6:_HAD__Beta-PGM__Phospha"/>
    <property type="match status" value="1"/>
</dbReference>
<dbReference type="PRINTS" id="PR00413">
    <property type="entry name" value="HADHALOGNASE"/>
</dbReference>
<dbReference type="PANTHER" id="PTHR18901">
    <property type="entry name" value="2-DEOXYGLUCOSE-6-PHOSPHATE PHOSPHATASE 2"/>
    <property type="match status" value="1"/>
</dbReference>
<dbReference type="Pfam" id="PF13419">
    <property type="entry name" value="HAD_2"/>
    <property type="match status" value="1"/>
</dbReference>
<sequence length="222" mass="25323">MKKIDLIIFDMDGLMFDTERISFYSWKQAAIKYDYEISDEILRETLGTNLEKTKSIYVKYFGEKIPIQAIAEDRFAIAENFIDVNGVPVKEGLYDLLDFLGKLRIKKAVATSTSRKRAYKLMKMANIHTHFDYIICGDEIEKSKPNPDIFLKVAQKLDCNPANCLVLEDSEVGVQAAYRAGMLPVMIPDLKEPSEEIKKLYYKRLGSLCEVKNLLESINSGA</sequence>
<evidence type="ECO:0000313" key="2">
    <source>
        <dbReference type="Proteomes" id="UP001208567"/>
    </source>
</evidence>
<evidence type="ECO:0000313" key="1">
    <source>
        <dbReference type="EMBL" id="GLC30393.1"/>
    </source>
</evidence>
<protein>
    <submittedName>
        <fullName evidence="1">Phosphorylated carbohydrates phosphatase</fullName>
    </submittedName>
</protein>
<comment type="caution">
    <text evidence="1">The sequence shown here is derived from an EMBL/GenBank/DDBJ whole genome shotgun (WGS) entry which is preliminary data.</text>
</comment>
<dbReference type="InterPro" id="IPR006439">
    <property type="entry name" value="HAD-SF_hydro_IA"/>
</dbReference>
<dbReference type="InterPro" id="IPR023214">
    <property type="entry name" value="HAD_sf"/>
</dbReference>
<dbReference type="NCBIfam" id="TIGR01509">
    <property type="entry name" value="HAD-SF-IA-v3"/>
    <property type="match status" value="1"/>
</dbReference>
<dbReference type="InterPro" id="IPR036412">
    <property type="entry name" value="HAD-like_sf"/>
</dbReference>
<reference evidence="1 2" key="1">
    <citation type="journal article" date="2024" name="Int. J. Syst. Evol. Microbiol.">
        <title>Clostridium omnivorum sp. nov., isolated from anoxic soil under the treatment of reductive soil disinfestation.</title>
        <authorList>
            <person name="Ueki A."/>
            <person name="Tonouchi A."/>
            <person name="Kaku N."/>
            <person name="Honma S."/>
            <person name="Ueki K."/>
        </authorList>
    </citation>
    <scope>NUCLEOTIDE SEQUENCE [LARGE SCALE GENOMIC DNA]</scope>
    <source>
        <strain evidence="1 2">E14</strain>
    </source>
</reference>
<dbReference type="SFLD" id="SFLDS00003">
    <property type="entry name" value="Haloacid_Dehalogenase"/>
    <property type="match status" value="1"/>
</dbReference>
<dbReference type="Proteomes" id="UP001208567">
    <property type="component" value="Unassembled WGS sequence"/>
</dbReference>
<dbReference type="InterPro" id="IPR041492">
    <property type="entry name" value="HAD_2"/>
</dbReference>
<dbReference type="NCBIfam" id="TIGR01549">
    <property type="entry name" value="HAD-SF-IA-v1"/>
    <property type="match status" value="1"/>
</dbReference>
<dbReference type="SUPFAM" id="SSF56784">
    <property type="entry name" value="HAD-like"/>
    <property type="match status" value="1"/>
</dbReference>
<keyword evidence="2" id="KW-1185">Reference proteome</keyword>
<dbReference type="PANTHER" id="PTHR18901:SF38">
    <property type="entry name" value="PSEUDOURIDINE-5'-PHOSPHATASE"/>
    <property type="match status" value="1"/>
</dbReference>
<dbReference type="EMBL" id="BRXR01000001">
    <property type="protein sequence ID" value="GLC30393.1"/>
    <property type="molecule type" value="Genomic_DNA"/>
</dbReference>
<accession>A0ABQ5N580</accession>
<name>A0ABQ5N580_9CLOT</name>